<proteinExistence type="predicted"/>
<evidence type="ECO:0000313" key="2">
    <source>
        <dbReference type="Proteomes" id="UP000579945"/>
    </source>
</evidence>
<evidence type="ECO:0000313" key="1">
    <source>
        <dbReference type="EMBL" id="MBB3734009.1"/>
    </source>
</evidence>
<comment type="caution">
    <text evidence="1">The sequence shown here is derived from an EMBL/GenBank/DDBJ whole genome shotgun (WGS) entry which is preliminary data.</text>
</comment>
<keyword evidence="1" id="KW-0223">Dioxygenase</keyword>
<keyword evidence="1" id="KW-0560">Oxidoreductase</keyword>
<dbReference type="GO" id="GO:0051213">
    <property type="term" value="F:dioxygenase activity"/>
    <property type="evidence" value="ECO:0007669"/>
    <property type="project" value="UniProtKB-KW"/>
</dbReference>
<organism evidence="1 2">
    <name type="scientific">Nonomuraea dietziae</name>
    <dbReference type="NCBI Taxonomy" id="65515"/>
    <lineage>
        <taxon>Bacteria</taxon>
        <taxon>Bacillati</taxon>
        <taxon>Actinomycetota</taxon>
        <taxon>Actinomycetes</taxon>
        <taxon>Streptosporangiales</taxon>
        <taxon>Streptosporangiaceae</taxon>
        <taxon>Nonomuraea</taxon>
    </lineage>
</organism>
<accession>A0A7W5VDE1</accession>
<dbReference type="Gene3D" id="2.60.120.10">
    <property type="entry name" value="Jelly Rolls"/>
    <property type="match status" value="1"/>
</dbReference>
<keyword evidence="2" id="KW-1185">Reference proteome</keyword>
<dbReference type="EMBL" id="JACIBV010000003">
    <property type="protein sequence ID" value="MBB3734009.1"/>
    <property type="molecule type" value="Genomic_DNA"/>
</dbReference>
<dbReference type="InterPro" id="IPR011051">
    <property type="entry name" value="RmlC_Cupin_sf"/>
</dbReference>
<dbReference type="RefSeq" id="WP_183662942.1">
    <property type="nucleotide sequence ID" value="NZ_BAAAXX010000065.1"/>
</dbReference>
<dbReference type="Proteomes" id="UP000579945">
    <property type="component" value="Unassembled WGS sequence"/>
</dbReference>
<dbReference type="AlphaFoldDB" id="A0A7W5VDE1"/>
<reference evidence="1 2" key="1">
    <citation type="submission" date="2020-08" db="EMBL/GenBank/DDBJ databases">
        <title>Sequencing the genomes of 1000 actinobacteria strains.</title>
        <authorList>
            <person name="Klenk H.-P."/>
        </authorList>
    </citation>
    <scope>NUCLEOTIDE SEQUENCE [LARGE SCALE GENOMIC DNA]</scope>
    <source>
        <strain evidence="1 2">DSM 44320</strain>
    </source>
</reference>
<dbReference type="GeneID" id="95395901"/>
<name>A0A7W5VDE1_9ACTN</name>
<sequence>MGDEGEPISFLGRRLPAAFELHVVVVAPGGVHAYDGAEWRDAIVLVEHGVIELVYSAGGGRVCETGDVMWLDGLPVRAMRNTRDEPVVLVAVSRRDADRA</sequence>
<protein>
    <submittedName>
        <fullName evidence="1">Quercetin dioxygenase-like cupin family protein</fullName>
    </submittedName>
</protein>
<dbReference type="InterPro" id="IPR014710">
    <property type="entry name" value="RmlC-like_jellyroll"/>
</dbReference>
<dbReference type="SUPFAM" id="SSF51182">
    <property type="entry name" value="RmlC-like cupins"/>
    <property type="match status" value="1"/>
</dbReference>
<gene>
    <name evidence="1" type="ORF">FHR33_009962</name>
</gene>